<protein>
    <submittedName>
        <fullName evidence="8">Transglycosylase associated family protein</fullName>
    </submittedName>
</protein>
<dbReference type="GO" id="GO:0005886">
    <property type="term" value="C:plasma membrane"/>
    <property type="evidence" value="ECO:0007669"/>
    <property type="project" value="UniProtKB-SubCell"/>
</dbReference>
<comment type="similarity">
    <text evidence="2">Belongs to the UPF0410 family.</text>
</comment>
<feature type="transmembrane region" description="Helical" evidence="7">
    <location>
        <begin position="54"/>
        <end position="77"/>
    </location>
</feature>
<dbReference type="Proteomes" id="UP000215185">
    <property type="component" value="Chromosome 1"/>
</dbReference>
<keyword evidence="9" id="KW-1185">Reference proteome</keyword>
<dbReference type="AlphaFoldDB" id="A0A239SW31"/>
<reference evidence="8 9" key="1">
    <citation type="submission" date="2017-06" db="EMBL/GenBank/DDBJ databases">
        <authorList>
            <consortium name="Pathogen Informatics"/>
        </authorList>
    </citation>
    <scope>NUCLEOTIDE SEQUENCE [LARGE SCALE GENOMIC DNA]</scope>
    <source>
        <strain evidence="8 9">NCTC13788</strain>
    </source>
</reference>
<dbReference type="Pfam" id="PF04226">
    <property type="entry name" value="Transgly_assoc"/>
    <property type="match status" value="1"/>
</dbReference>
<evidence type="ECO:0000256" key="4">
    <source>
        <dbReference type="ARBA" id="ARBA00022692"/>
    </source>
</evidence>
<dbReference type="eggNOG" id="COG2261">
    <property type="taxonomic scope" value="Bacteria"/>
</dbReference>
<evidence type="ECO:0000256" key="5">
    <source>
        <dbReference type="ARBA" id="ARBA00022989"/>
    </source>
</evidence>
<dbReference type="PANTHER" id="PTHR33884:SF3">
    <property type="entry name" value="UPF0410 PROTEIN YMGE"/>
    <property type="match status" value="1"/>
</dbReference>
<evidence type="ECO:0000256" key="1">
    <source>
        <dbReference type="ARBA" id="ARBA00004651"/>
    </source>
</evidence>
<dbReference type="OrthoDB" id="1632160at2"/>
<dbReference type="EMBL" id="LT906439">
    <property type="protein sequence ID" value="SNU89469.1"/>
    <property type="molecule type" value="Genomic_DNA"/>
</dbReference>
<comment type="subcellular location">
    <subcellularLocation>
        <location evidence="1">Cell membrane</location>
        <topology evidence="1">Multi-pass membrane protein</topology>
    </subcellularLocation>
</comment>
<evidence type="ECO:0000256" key="7">
    <source>
        <dbReference type="SAM" id="Phobius"/>
    </source>
</evidence>
<name>A0A239SW31_9STRE</name>
<dbReference type="STRING" id="1123308.GCA_000380085_01142"/>
<evidence type="ECO:0000256" key="6">
    <source>
        <dbReference type="ARBA" id="ARBA00023136"/>
    </source>
</evidence>
<keyword evidence="5 7" id="KW-1133">Transmembrane helix</keyword>
<dbReference type="RefSeq" id="WP_018373709.1">
    <property type="nucleotide sequence ID" value="NZ_LT906439.1"/>
</dbReference>
<feature type="transmembrane region" description="Helical" evidence="7">
    <location>
        <begin position="27"/>
        <end position="47"/>
    </location>
</feature>
<evidence type="ECO:0000313" key="8">
    <source>
        <dbReference type="EMBL" id="SNU89469.1"/>
    </source>
</evidence>
<proteinExistence type="inferred from homology"/>
<dbReference type="KEGG" id="smen:SAMEA4412692_1495"/>
<keyword evidence="6 7" id="KW-0472">Membrane</keyword>
<evidence type="ECO:0000256" key="2">
    <source>
        <dbReference type="ARBA" id="ARBA00011006"/>
    </source>
</evidence>
<organism evidence="8 9">
    <name type="scientific">Streptococcus merionis</name>
    <dbReference type="NCBI Taxonomy" id="400065"/>
    <lineage>
        <taxon>Bacteria</taxon>
        <taxon>Bacillati</taxon>
        <taxon>Bacillota</taxon>
        <taxon>Bacilli</taxon>
        <taxon>Lactobacillales</taxon>
        <taxon>Streptococcaceae</taxon>
        <taxon>Streptococcus</taxon>
    </lineage>
</organism>
<keyword evidence="3" id="KW-1003">Cell membrane</keyword>
<keyword evidence="4 7" id="KW-0812">Transmembrane</keyword>
<dbReference type="InterPro" id="IPR007341">
    <property type="entry name" value="Transgly_assoc"/>
</dbReference>
<evidence type="ECO:0000256" key="3">
    <source>
        <dbReference type="ARBA" id="ARBA00022475"/>
    </source>
</evidence>
<accession>A0A239SW31</accession>
<sequence length="81" mass="8009">MGLLWSLIVGALIGVIAGALTNKGGSMGWIANIAAGLVGSAVGQSLFGTWGPSLAGMALIPSIFGAAIVVIVVSFVLGRNR</sequence>
<gene>
    <name evidence="8" type="primary">ymgJ</name>
    <name evidence="8" type="ORF">SAMEA4412692_01495</name>
</gene>
<evidence type="ECO:0000313" key="9">
    <source>
        <dbReference type="Proteomes" id="UP000215185"/>
    </source>
</evidence>
<dbReference type="PANTHER" id="PTHR33884">
    <property type="entry name" value="UPF0410 PROTEIN YMGE"/>
    <property type="match status" value="1"/>
</dbReference>